<dbReference type="InterPro" id="IPR000086">
    <property type="entry name" value="NUDIX_hydrolase_dom"/>
</dbReference>
<proteinExistence type="inferred from homology"/>
<dbReference type="GO" id="GO:0006742">
    <property type="term" value="P:NADP+ catabolic process"/>
    <property type="evidence" value="ECO:0007669"/>
    <property type="project" value="TreeGrafter"/>
</dbReference>
<dbReference type="GO" id="GO:0035529">
    <property type="term" value="F:NADH pyrophosphatase activity"/>
    <property type="evidence" value="ECO:0007669"/>
    <property type="project" value="TreeGrafter"/>
</dbReference>
<dbReference type="PROSITE" id="PS00893">
    <property type="entry name" value="NUDIX_BOX"/>
    <property type="match status" value="1"/>
</dbReference>
<evidence type="ECO:0000256" key="1">
    <source>
        <dbReference type="ARBA" id="ARBA00001946"/>
    </source>
</evidence>
<reference evidence="8" key="1">
    <citation type="submission" date="2017-09" db="EMBL/GenBank/DDBJ databases">
        <title>Depth-based differentiation of microbial function through sediment-hosted aquifers and enrichment of novel symbionts in the deep terrestrial subsurface.</title>
        <authorList>
            <person name="Probst A.J."/>
            <person name="Ladd B."/>
            <person name="Jarett J.K."/>
            <person name="Geller-Mcgrath D.E."/>
            <person name="Sieber C.M.K."/>
            <person name="Emerson J.B."/>
            <person name="Anantharaman K."/>
            <person name="Thomas B.C."/>
            <person name="Malmstrom R."/>
            <person name="Stieglmeier M."/>
            <person name="Klingl A."/>
            <person name="Woyke T."/>
            <person name="Ryan C.M."/>
            <person name="Banfield J.F."/>
        </authorList>
    </citation>
    <scope>NUCLEOTIDE SEQUENCE [LARGE SCALE GENOMIC DNA]</scope>
</reference>
<comment type="cofactor">
    <cofactor evidence="1">
        <name>Mg(2+)</name>
        <dbReference type="ChEBI" id="CHEBI:18420"/>
    </cofactor>
</comment>
<dbReference type="PANTHER" id="PTHR42904">
    <property type="entry name" value="NUDIX HYDROLASE, NUDC SUBFAMILY"/>
    <property type="match status" value="1"/>
</dbReference>
<evidence type="ECO:0000259" key="6">
    <source>
        <dbReference type="PROSITE" id="PS51462"/>
    </source>
</evidence>
<organism evidence="7 8">
    <name type="scientific">candidate division WWE3 bacterium CG08_land_8_20_14_0_20_40_13</name>
    <dbReference type="NCBI Taxonomy" id="1975084"/>
    <lineage>
        <taxon>Bacteria</taxon>
        <taxon>Katanobacteria</taxon>
    </lineage>
</organism>
<dbReference type="PRINTS" id="PR00502">
    <property type="entry name" value="NUDIXFAMILY"/>
</dbReference>
<comment type="caution">
    <text evidence="7">The sequence shown here is derived from an EMBL/GenBank/DDBJ whole genome shotgun (WGS) entry which is preliminary data.</text>
</comment>
<evidence type="ECO:0000313" key="8">
    <source>
        <dbReference type="Proteomes" id="UP000230340"/>
    </source>
</evidence>
<dbReference type="InterPro" id="IPR020476">
    <property type="entry name" value="Nudix_hydrolase"/>
</dbReference>
<evidence type="ECO:0000256" key="3">
    <source>
        <dbReference type="ARBA" id="ARBA00022801"/>
    </source>
</evidence>
<dbReference type="SUPFAM" id="SSF55811">
    <property type="entry name" value="Nudix"/>
    <property type="match status" value="1"/>
</dbReference>
<dbReference type="GO" id="GO:0046872">
    <property type="term" value="F:metal ion binding"/>
    <property type="evidence" value="ECO:0007669"/>
    <property type="project" value="UniProtKB-KW"/>
</dbReference>
<dbReference type="InterPro" id="IPR050241">
    <property type="entry name" value="NAD-cap_RNA_hydrolase_NudC"/>
</dbReference>
<evidence type="ECO:0000256" key="4">
    <source>
        <dbReference type="ARBA" id="ARBA00022842"/>
    </source>
</evidence>
<dbReference type="Proteomes" id="UP000230340">
    <property type="component" value="Unassembled WGS sequence"/>
</dbReference>
<name>A0A2H0XDQ4_UNCKA</name>
<dbReference type="InterPro" id="IPR020084">
    <property type="entry name" value="NUDIX_hydrolase_CS"/>
</dbReference>
<dbReference type="Gene3D" id="3.90.79.10">
    <property type="entry name" value="Nucleoside Triphosphate Pyrophosphohydrolase"/>
    <property type="match status" value="1"/>
</dbReference>
<evidence type="ECO:0000256" key="2">
    <source>
        <dbReference type="ARBA" id="ARBA00022723"/>
    </source>
</evidence>
<keyword evidence="4" id="KW-0460">Magnesium</keyword>
<protein>
    <recommendedName>
        <fullName evidence="6">Nudix hydrolase domain-containing protein</fullName>
    </recommendedName>
</protein>
<evidence type="ECO:0000313" key="7">
    <source>
        <dbReference type="EMBL" id="PIS22981.1"/>
    </source>
</evidence>
<keyword evidence="3 5" id="KW-0378">Hydrolase</keyword>
<comment type="similarity">
    <text evidence="5">Belongs to the Nudix hydrolase family.</text>
</comment>
<evidence type="ECO:0000256" key="5">
    <source>
        <dbReference type="RuleBase" id="RU003476"/>
    </source>
</evidence>
<dbReference type="AlphaFoldDB" id="A0A2H0XDQ4"/>
<dbReference type="Pfam" id="PF00293">
    <property type="entry name" value="NUDIX"/>
    <property type="match status" value="1"/>
</dbReference>
<gene>
    <name evidence="7" type="ORF">COT49_02745</name>
</gene>
<dbReference type="GO" id="GO:0005829">
    <property type="term" value="C:cytosol"/>
    <property type="evidence" value="ECO:0007669"/>
    <property type="project" value="TreeGrafter"/>
</dbReference>
<dbReference type="PANTHER" id="PTHR42904:SF1">
    <property type="entry name" value="NUCLEOSIDE DIPHOSPHATE-LINKED MOIETY X MOTIF 17"/>
    <property type="match status" value="1"/>
</dbReference>
<keyword evidence="2" id="KW-0479">Metal-binding</keyword>
<sequence>MQPLQIVSVIVLIKHRNKCLLVQRSDDNDIFPSIWQNFGGKVELGETVETVIRREVKEEAGLDITTNPVFLQSYSWKKDENSPIRLGLVFLVYLKRNQYKLKIKLDKELSNYGWFTFDMAKKMNAEDKLIGKNSPTGTLGQLSCAKDYRL</sequence>
<feature type="domain" description="Nudix hydrolase" evidence="6">
    <location>
        <begin position="3"/>
        <end position="139"/>
    </location>
</feature>
<dbReference type="InterPro" id="IPR015797">
    <property type="entry name" value="NUDIX_hydrolase-like_dom_sf"/>
</dbReference>
<dbReference type="EMBL" id="PEYT01000023">
    <property type="protein sequence ID" value="PIS22981.1"/>
    <property type="molecule type" value="Genomic_DNA"/>
</dbReference>
<accession>A0A2H0XDQ4</accession>
<dbReference type="GO" id="GO:0019677">
    <property type="term" value="P:NAD+ catabolic process"/>
    <property type="evidence" value="ECO:0007669"/>
    <property type="project" value="TreeGrafter"/>
</dbReference>
<dbReference type="PROSITE" id="PS51462">
    <property type="entry name" value="NUDIX"/>
    <property type="match status" value="1"/>
</dbReference>